<dbReference type="Proteomes" id="UP000297454">
    <property type="component" value="Unassembled WGS sequence"/>
</dbReference>
<dbReference type="EMBL" id="SCFR01000011">
    <property type="protein sequence ID" value="TFF66303.1"/>
    <property type="molecule type" value="Genomic_DNA"/>
</dbReference>
<evidence type="ECO:0000256" key="2">
    <source>
        <dbReference type="ARBA" id="ARBA00022729"/>
    </source>
</evidence>
<dbReference type="InterPro" id="IPR005770">
    <property type="entry name" value="PhnD"/>
</dbReference>
<proteinExistence type="inferred from homology"/>
<comment type="caution">
    <text evidence="4">The sequence shown here is derived from an EMBL/GenBank/DDBJ whole genome shotgun (WGS) entry which is preliminary data.</text>
</comment>
<evidence type="ECO:0000256" key="3">
    <source>
        <dbReference type="SAM" id="SignalP"/>
    </source>
</evidence>
<evidence type="ECO:0000256" key="1">
    <source>
        <dbReference type="ARBA" id="ARBA00007162"/>
    </source>
</evidence>
<accession>A0A4V3IYA5</accession>
<dbReference type="GO" id="GO:0043190">
    <property type="term" value="C:ATP-binding cassette (ABC) transporter complex"/>
    <property type="evidence" value="ECO:0007669"/>
    <property type="project" value="InterPro"/>
</dbReference>
<dbReference type="Pfam" id="PF12974">
    <property type="entry name" value="Phosphonate-bd"/>
    <property type="match status" value="1"/>
</dbReference>
<feature type="chain" id="PRO_5043199002" evidence="3">
    <location>
        <begin position="27"/>
        <end position="349"/>
    </location>
</feature>
<gene>
    <name evidence="4" type="primary">phnD</name>
    <name evidence="4" type="ORF">EQF91_04210</name>
</gene>
<dbReference type="NCBIfam" id="TIGR01098">
    <property type="entry name" value="3A0109s03R"/>
    <property type="match status" value="1"/>
</dbReference>
<dbReference type="RefSeq" id="WP_134711253.1">
    <property type="nucleotide sequence ID" value="NZ_CP119081.1"/>
</dbReference>
<reference evidence="4 5" key="1">
    <citation type="submission" date="2019-01" db="EMBL/GenBank/DDBJ databases">
        <title>Draft Genome Sequences of Helcococcus ovis Strains Isolated from the Uterus and Vagina of Dairy Cows with Metritis.</title>
        <authorList>
            <person name="Cunha F."/>
            <person name="Jeon S.J."/>
            <person name="Kutzer P."/>
            <person name="Galvao K.N."/>
        </authorList>
    </citation>
    <scope>NUCLEOTIDE SEQUENCE [LARGE SCALE GENOMIC DNA]</scope>
    <source>
        <strain evidence="4 5">KG-37</strain>
    </source>
</reference>
<sequence>MKKIISLLLVMVMVLSACQPSTTKKAKDKGTNSKTIEKLTVQFVPSRDPKDIISQTKPLEGLLQKHLKKQGYNVKKVEISVGTSYEATGEALSAGSIDVGLIPGGTYVLYDDGAEVLLTATRKGYNNDSEKAKDWNANKPTKLVNEEVTYYRSMILAGPSEKGKELAKKVNAGEKLTWEDLNSAKWGVRGVSSSAGYIYPYLWLKDNYGKGITDLSTVVEQDSYNTALAQLATGQLDVIVAFTDARIDNANKWVKQYNGPKDIWEDTNIIGVSDKIYNDTVSVSKNAQSGNMTPEFKEALANAFINLAKTEEGKKVISIYNHFGYKKAKSEDYNKERDAQKLMKKLTKH</sequence>
<feature type="signal peptide" evidence="3">
    <location>
        <begin position="1"/>
        <end position="26"/>
    </location>
</feature>
<keyword evidence="2 3" id="KW-0732">Signal</keyword>
<dbReference type="PANTHER" id="PTHR35841">
    <property type="entry name" value="PHOSPHONATES-BINDING PERIPLASMIC PROTEIN"/>
    <property type="match status" value="1"/>
</dbReference>
<organism evidence="4 5">
    <name type="scientific">Helcococcus ovis</name>
    <dbReference type="NCBI Taxonomy" id="72026"/>
    <lineage>
        <taxon>Bacteria</taxon>
        <taxon>Bacillati</taxon>
        <taxon>Bacillota</taxon>
        <taxon>Tissierellia</taxon>
        <taxon>Tissierellales</taxon>
        <taxon>Peptoniphilaceae</taxon>
        <taxon>Helcococcus</taxon>
    </lineage>
</organism>
<dbReference type="AlphaFoldDB" id="A0A4V3IYA5"/>
<dbReference type="PROSITE" id="PS51257">
    <property type="entry name" value="PROKAR_LIPOPROTEIN"/>
    <property type="match status" value="1"/>
</dbReference>
<evidence type="ECO:0000313" key="5">
    <source>
        <dbReference type="Proteomes" id="UP000297454"/>
    </source>
</evidence>
<name>A0A4V3IYA5_9FIRM</name>
<dbReference type="OrthoDB" id="9776786at2"/>
<comment type="similarity">
    <text evidence="1">Belongs to the phosphate/phosphite/phosphonate binding protein family.</text>
</comment>
<dbReference type="PANTHER" id="PTHR35841:SF1">
    <property type="entry name" value="PHOSPHONATES-BINDING PERIPLASMIC PROTEIN"/>
    <property type="match status" value="1"/>
</dbReference>
<protein>
    <submittedName>
        <fullName evidence="4">Phosphate/phosphite/phosphonate ABC transporter substrate-binding protein</fullName>
    </submittedName>
</protein>
<dbReference type="GO" id="GO:0055085">
    <property type="term" value="P:transmembrane transport"/>
    <property type="evidence" value="ECO:0007669"/>
    <property type="project" value="InterPro"/>
</dbReference>
<evidence type="ECO:0000313" key="4">
    <source>
        <dbReference type="EMBL" id="TFF66303.1"/>
    </source>
</evidence>
<dbReference type="GeneID" id="97030228"/>
<keyword evidence="5" id="KW-1185">Reference proteome</keyword>
<dbReference type="Gene3D" id="3.40.190.10">
    <property type="entry name" value="Periplasmic binding protein-like II"/>
    <property type="match status" value="2"/>
</dbReference>
<dbReference type="SUPFAM" id="SSF53850">
    <property type="entry name" value="Periplasmic binding protein-like II"/>
    <property type="match status" value="1"/>
</dbReference>